<protein>
    <submittedName>
        <fullName evidence="2">Uncharacterized protein</fullName>
    </submittedName>
</protein>
<keyword evidence="3" id="KW-1185">Reference proteome</keyword>
<sequence>MPDRLERRKVIVHGMFKYYFTMSEVDDSCDDPSTCRPSLPRMKSCLKSPSHSGSATPVESDTDDGTCKKHVAFGTEQVFEADEWDRTPTEISQRLSYEDVLELKMIQRSLPRAQQSHDPLSSRPYSGVFLRNVPIPLLPLNPTTVSASPASPPISPPPTTGYPALDLHPNSILFASPSKQRCRPIQSAELKPHNIPVPPPPLPPPRTTPSPLPLIKSNLPPRKRFAFIPLLDSTTASPPQDPFSEPESCYNSDTDCSLFASDTEFSTPSLTTASLASSSPPESPANSNTTSPNLECDYPEEAFILNSDVDDAAAEDSYYPHMHNSMREPMRDKMSMPTSDKPISNFHPRRTSSVPSPIDLGTMQVKPLDAPMKPVGPPRKRFTIPIVALAESPSSSLGMGGCEYTHLWAGSDGQGNSLGQGNGQRQKSPSRCQ</sequence>
<feature type="region of interest" description="Disordered" evidence="1">
    <location>
        <begin position="323"/>
        <end position="360"/>
    </location>
</feature>
<gene>
    <name evidence="2" type="ORF">F5891DRAFT_1042984</name>
</gene>
<organism evidence="2 3">
    <name type="scientific">Suillus fuscotomentosus</name>
    <dbReference type="NCBI Taxonomy" id="1912939"/>
    <lineage>
        <taxon>Eukaryota</taxon>
        <taxon>Fungi</taxon>
        <taxon>Dikarya</taxon>
        <taxon>Basidiomycota</taxon>
        <taxon>Agaricomycotina</taxon>
        <taxon>Agaricomycetes</taxon>
        <taxon>Agaricomycetidae</taxon>
        <taxon>Boletales</taxon>
        <taxon>Suillineae</taxon>
        <taxon>Suillaceae</taxon>
        <taxon>Suillus</taxon>
    </lineage>
</organism>
<proteinExistence type="predicted"/>
<feature type="compositionally biased region" description="Basic and acidic residues" evidence="1">
    <location>
        <begin position="325"/>
        <end position="334"/>
    </location>
</feature>
<evidence type="ECO:0000313" key="2">
    <source>
        <dbReference type="EMBL" id="KAG1898614.1"/>
    </source>
</evidence>
<reference evidence="2" key="1">
    <citation type="journal article" date="2020" name="New Phytol.">
        <title>Comparative genomics reveals dynamic genome evolution in host specialist ectomycorrhizal fungi.</title>
        <authorList>
            <person name="Lofgren L.A."/>
            <person name="Nguyen N.H."/>
            <person name="Vilgalys R."/>
            <person name="Ruytinx J."/>
            <person name="Liao H.L."/>
            <person name="Branco S."/>
            <person name="Kuo A."/>
            <person name="LaButti K."/>
            <person name="Lipzen A."/>
            <person name="Andreopoulos W."/>
            <person name="Pangilinan J."/>
            <person name="Riley R."/>
            <person name="Hundley H."/>
            <person name="Na H."/>
            <person name="Barry K."/>
            <person name="Grigoriev I.V."/>
            <person name="Stajich J.E."/>
            <person name="Kennedy P.G."/>
        </authorList>
    </citation>
    <scope>NUCLEOTIDE SEQUENCE</scope>
    <source>
        <strain evidence="2">FC203</strain>
    </source>
</reference>
<comment type="caution">
    <text evidence="2">The sequence shown here is derived from an EMBL/GenBank/DDBJ whole genome shotgun (WGS) entry which is preliminary data.</text>
</comment>
<evidence type="ECO:0000256" key="1">
    <source>
        <dbReference type="SAM" id="MobiDB-lite"/>
    </source>
</evidence>
<feature type="region of interest" description="Disordered" evidence="1">
    <location>
        <begin position="270"/>
        <end position="295"/>
    </location>
</feature>
<evidence type="ECO:0000313" key="3">
    <source>
        <dbReference type="Proteomes" id="UP001195769"/>
    </source>
</evidence>
<dbReference type="AlphaFoldDB" id="A0AAD4E2M9"/>
<feature type="region of interest" description="Disordered" evidence="1">
    <location>
        <begin position="43"/>
        <end position="64"/>
    </location>
</feature>
<feature type="compositionally biased region" description="Pro residues" evidence="1">
    <location>
        <begin position="195"/>
        <end position="212"/>
    </location>
</feature>
<name>A0AAD4E2M9_9AGAM</name>
<feature type="region of interest" description="Disordered" evidence="1">
    <location>
        <begin position="189"/>
        <end position="218"/>
    </location>
</feature>
<feature type="region of interest" description="Disordered" evidence="1">
    <location>
        <begin position="408"/>
        <end position="433"/>
    </location>
</feature>
<feature type="region of interest" description="Disordered" evidence="1">
    <location>
        <begin position="232"/>
        <end position="251"/>
    </location>
</feature>
<dbReference type="Proteomes" id="UP001195769">
    <property type="component" value="Unassembled WGS sequence"/>
</dbReference>
<dbReference type="EMBL" id="JABBWK010000038">
    <property type="protein sequence ID" value="KAG1898614.1"/>
    <property type="molecule type" value="Genomic_DNA"/>
</dbReference>
<dbReference type="GeneID" id="64656423"/>
<dbReference type="RefSeq" id="XP_041224190.1">
    <property type="nucleotide sequence ID" value="XM_041362125.1"/>
</dbReference>
<accession>A0AAD4E2M9</accession>
<feature type="compositionally biased region" description="Gly residues" evidence="1">
    <location>
        <begin position="412"/>
        <end position="422"/>
    </location>
</feature>
<feature type="compositionally biased region" description="Low complexity" evidence="1">
    <location>
        <begin position="270"/>
        <end position="294"/>
    </location>
</feature>
<feature type="compositionally biased region" description="Polar residues" evidence="1">
    <location>
        <begin position="47"/>
        <end position="59"/>
    </location>
</feature>